<sequence>WKTVEPPSGLSAEFDSSRAASATHNNTGADTVVWKFTKRTKTKFSQEIRIPLEGLQPFTGFTIRISRITKHDSEDYTQENRFKQGRGGGGIDTHLSGSKGGSGEAYRSGEKKHHTGVYTSSLTQALGLIKERLNFPYTAYAHTTFSSKTFQQNPTRAYECKGMKVKVPSNYITREENDGINARYSRYSETLDAATMTAPRLWNGAFRLEADGETPKRIYTDNPAWVFYDICTNDRYGLGDYLLESDIDKFSLYKVAKYCDELVPDGKGGFEPRFRSNIYLTKSTDAYKILKDFATVFRGILYWSNSQFVTVMDEPKEPIFTFSRANVIDGSFEYQSTGNKTRTNQVVVNWNNPESEYKIEPLIIEDRENIIKTGGIKREKAVAFGCTSEGQAIRYGRWKLWTAVNQTELVSFRTGINAAFLNPGDIINIQDEAEFRVPFSGRVSSYNSSAPSVTIDREISSHFIGDFGGESAAYEYTLSVVLPKRTIVLNQESATLDVSGGDPTIFNRGDEVTYAKVGDSVVTLIDTSDEDLTNRQIISAVDTSGDLVNLQYIKETIVEERVIEHDSITTSDGKDTIPIASAFTVDPTNGDIWAIKEVVIADNVPTQVSYKEYKILDIAESDKTEYSIGAVEHYNTKFDSVDKELVLSDPDPLYYREDTKIDVPNPLNVRVLRRPNPNEPGEELTLEWDPAPLSEVATDEAQNAFTEYEHLSQYEVSHTFSPESAGQEVTFIADRNELSWAFTKVEDGMHQAKVVTISKGGRRSAPEPFLIDIEDIFEAGNWTRYHGIIQGGYSTRQVEVINAVPEE</sequence>
<feature type="compositionally biased region" description="Basic and acidic residues" evidence="1">
    <location>
        <begin position="72"/>
        <end position="82"/>
    </location>
</feature>
<accession>A0A382A5H7</accession>
<protein>
    <recommendedName>
        <fullName evidence="2">Tip attachment protein J domain-containing protein</fullName>
    </recommendedName>
</protein>
<evidence type="ECO:0000256" key="1">
    <source>
        <dbReference type="SAM" id="MobiDB-lite"/>
    </source>
</evidence>
<dbReference type="InterPro" id="IPR053171">
    <property type="entry name" value="Viral_Tip_Attach_Protein"/>
</dbReference>
<feature type="non-terminal residue" evidence="3">
    <location>
        <position position="1"/>
    </location>
</feature>
<dbReference type="InterPro" id="IPR032876">
    <property type="entry name" value="J_dom"/>
</dbReference>
<gene>
    <name evidence="3" type="ORF">METZ01_LOCUS149216</name>
</gene>
<evidence type="ECO:0000313" key="3">
    <source>
        <dbReference type="EMBL" id="SVA96362.1"/>
    </source>
</evidence>
<proteinExistence type="predicted"/>
<dbReference type="PANTHER" id="PTHR36251:SF2">
    <property type="entry name" value="GIFSY-2 PROPHAGE HOST SPECIFICITY PROTEIN J, PHAGE LAMBDA"/>
    <property type="match status" value="1"/>
</dbReference>
<organism evidence="3">
    <name type="scientific">marine metagenome</name>
    <dbReference type="NCBI Taxonomy" id="408172"/>
    <lineage>
        <taxon>unclassified sequences</taxon>
        <taxon>metagenomes</taxon>
        <taxon>ecological metagenomes</taxon>
    </lineage>
</organism>
<feature type="non-terminal residue" evidence="3">
    <location>
        <position position="807"/>
    </location>
</feature>
<feature type="region of interest" description="Disordered" evidence="1">
    <location>
        <begin position="1"/>
        <end position="24"/>
    </location>
</feature>
<dbReference type="PANTHER" id="PTHR36251">
    <property type="entry name" value="FELS-1 PROPHAGE HOST SPECIFICITY PROTEIN-RELATED"/>
    <property type="match status" value="1"/>
</dbReference>
<reference evidence="3" key="1">
    <citation type="submission" date="2018-05" db="EMBL/GenBank/DDBJ databases">
        <authorList>
            <person name="Lanie J.A."/>
            <person name="Ng W.-L."/>
            <person name="Kazmierczak K.M."/>
            <person name="Andrzejewski T.M."/>
            <person name="Davidsen T.M."/>
            <person name="Wayne K.J."/>
            <person name="Tettelin H."/>
            <person name="Glass J.I."/>
            <person name="Rusch D."/>
            <person name="Podicherti R."/>
            <person name="Tsui H.-C.T."/>
            <person name="Winkler M.E."/>
        </authorList>
    </citation>
    <scope>NUCLEOTIDE SEQUENCE</scope>
</reference>
<dbReference type="Pfam" id="PF13550">
    <property type="entry name" value="Phage-tail_3"/>
    <property type="match status" value="1"/>
</dbReference>
<dbReference type="EMBL" id="UINC01023857">
    <property type="protein sequence ID" value="SVA96362.1"/>
    <property type="molecule type" value="Genomic_DNA"/>
</dbReference>
<feature type="domain" description="Tip attachment protein J" evidence="2">
    <location>
        <begin position="283"/>
        <end position="433"/>
    </location>
</feature>
<feature type="region of interest" description="Disordered" evidence="1">
    <location>
        <begin position="72"/>
        <end position="112"/>
    </location>
</feature>
<dbReference type="AlphaFoldDB" id="A0A382A5H7"/>
<evidence type="ECO:0000259" key="2">
    <source>
        <dbReference type="Pfam" id="PF13550"/>
    </source>
</evidence>
<name>A0A382A5H7_9ZZZZ</name>